<dbReference type="Proteomes" id="UP000298125">
    <property type="component" value="Unassembled WGS sequence"/>
</dbReference>
<keyword evidence="4" id="KW-1185">Reference proteome</keyword>
<evidence type="ECO:0000313" key="3">
    <source>
        <dbReference type="EMBL" id="TGL37733.1"/>
    </source>
</evidence>
<dbReference type="SUPFAM" id="SSF55120">
    <property type="entry name" value="Pseudouridine synthase"/>
    <property type="match status" value="1"/>
</dbReference>
<proteinExistence type="inferred from homology"/>
<reference evidence="3" key="1">
    <citation type="journal article" date="2019" name="PLoS Negl. Trop. Dis.">
        <title>Revisiting the worldwide diversity of Leptospira species in the environment.</title>
        <authorList>
            <person name="Vincent A.T."/>
            <person name="Schiettekatte O."/>
            <person name="Bourhy P."/>
            <person name="Veyrier F.J."/>
            <person name="Picardeau M."/>
        </authorList>
    </citation>
    <scope>NUCLEOTIDE SEQUENCE [LARGE SCALE GENOMIC DNA]</scope>
    <source>
        <strain evidence="3">201702692</strain>
    </source>
</reference>
<dbReference type="InterPro" id="IPR020103">
    <property type="entry name" value="PsdUridine_synth_cat_dom_sf"/>
</dbReference>
<dbReference type="RefSeq" id="WP_135580641.1">
    <property type="nucleotide sequence ID" value="NZ_RQGA01000014.1"/>
</dbReference>
<dbReference type="PROSITE" id="PS01129">
    <property type="entry name" value="PSI_RLU"/>
    <property type="match status" value="1"/>
</dbReference>
<dbReference type="OrthoDB" id="305739at2"/>
<dbReference type="PANTHER" id="PTHR21600">
    <property type="entry name" value="MITOCHONDRIAL RNA PSEUDOURIDINE SYNTHASE"/>
    <property type="match status" value="1"/>
</dbReference>
<evidence type="ECO:0000256" key="1">
    <source>
        <dbReference type="ARBA" id="ARBA00010876"/>
    </source>
</evidence>
<comment type="caution">
    <text evidence="3">The sequence shown here is derived from an EMBL/GenBank/DDBJ whole genome shotgun (WGS) entry which is preliminary data.</text>
</comment>
<comment type="similarity">
    <text evidence="1">Belongs to the pseudouridine synthase RluA family.</text>
</comment>
<dbReference type="AlphaFoldDB" id="A0A4R9JDQ5"/>
<dbReference type="InterPro" id="IPR006224">
    <property type="entry name" value="PsdUridine_synth_RluA-like_CS"/>
</dbReference>
<dbReference type="Pfam" id="PF00849">
    <property type="entry name" value="PseudoU_synth_2"/>
    <property type="match status" value="1"/>
</dbReference>
<dbReference type="GO" id="GO:0000455">
    <property type="term" value="P:enzyme-directed rRNA pseudouridine synthesis"/>
    <property type="evidence" value="ECO:0007669"/>
    <property type="project" value="TreeGrafter"/>
</dbReference>
<organism evidence="3 4">
    <name type="scientific">Leptospira perdikensis</name>
    <dbReference type="NCBI Taxonomy" id="2484948"/>
    <lineage>
        <taxon>Bacteria</taxon>
        <taxon>Pseudomonadati</taxon>
        <taxon>Spirochaetota</taxon>
        <taxon>Spirochaetia</taxon>
        <taxon>Leptospirales</taxon>
        <taxon>Leptospiraceae</taxon>
        <taxon>Leptospira</taxon>
    </lineage>
</organism>
<name>A0A4R9JDQ5_9LEPT</name>
<feature type="domain" description="Pseudouridine synthase RsuA/RluA-like" evidence="2">
    <location>
        <begin position="88"/>
        <end position="237"/>
    </location>
</feature>
<dbReference type="GO" id="GO:0003723">
    <property type="term" value="F:RNA binding"/>
    <property type="evidence" value="ECO:0007669"/>
    <property type="project" value="InterPro"/>
</dbReference>
<dbReference type="EMBL" id="RQGA01000014">
    <property type="protein sequence ID" value="TGL37733.1"/>
    <property type="molecule type" value="Genomic_DNA"/>
</dbReference>
<evidence type="ECO:0000313" key="4">
    <source>
        <dbReference type="Proteomes" id="UP000298125"/>
    </source>
</evidence>
<protein>
    <submittedName>
        <fullName evidence="3">RluA family pseudouridine synthase</fullName>
    </submittedName>
</protein>
<dbReference type="CDD" id="cd02869">
    <property type="entry name" value="PseudoU_synth_RluA_like"/>
    <property type="match status" value="1"/>
</dbReference>
<dbReference type="GO" id="GO:0009982">
    <property type="term" value="F:pseudouridine synthase activity"/>
    <property type="evidence" value="ECO:0007669"/>
    <property type="project" value="InterPro"/>
</dbReference>
<accession>A0A4R9JDQ5</accession>
<gene>
    <name evidence="3" type="ORF">EHQ49_16110</name>
</gene>
<evidence type="ECO:0000259" key="2">
    <source>
        <dbReference type="Pfam" id="PF00849"/>
    </source>
</evidence>
<dbReference type="PANTHER" id="PTHR21600:SF87">
    <property type="entry name" value="RNA PSEUDOURIDYLATE SYNTHASE DOMAIN-CONTAINING PROTEIN 1"/>
    <property type="match status" value="1"/>
</dbReference>
<dbReference type="Gene3D" id="3.30.2350.10">
    <property type="entry name" value="Pseudouridine synthase"/>
    <property type="match status" value="1"/>
</dbReference>
<dbReference type="GO" id="GO:0140098">
    <property type="term" value="F:catalytic activity, acting on RNA"/>
    <property type="evidence" value="ECO:0007669"/>
    <property type="project" value="UniProtKB-ARBA"/>
</dbReference>
<sequence length="320" mass="37028">MTSYQSLIRYPYAGRTVFEFLTTKFPYHDPEEWAFLLGENRVKVQGEVATPHLVLREGDTLTYEPIPGRIKEPDVDTNYTILKETSEFLFIDKPGNLPMHPAGRYRTQTLLNLLEMVYPTVIPVHRLDRETSGIVIFAKTEDSRTWLQKKFESRVVKKEYLAVVRGRMEAEVSLEGFIGRDLDSAIRKKMKFSPLEFLDSKSVSTHFIPIDYNESQNISLVLIRPLTGRIHQIRASLLYLGFPILGDKLYGPRETMFLDFVQSGLTPALLVELGFERQLLHAHSISYVDERVQREIRVQSNPQTEILSFFPNVKTMSHRF</sequence>
<dbReference type="InterPro" id="IPR006145">
    <property type="entry name" value="PsdUridine_synth_RsuA/RluA"/>
</dbReference>
<dbReference type="InterPro" id="IPR050188">
    <property type="entry name" value="RluA_PseudoU_synthase"/>
</dbReference>